<evidence type="ECO:0000256" key="13">
    <source>
        <dbReference type="RuleBase" id="RU000461"/>
    </source>
</evidence>
<evidence type="ECO:0000256" key="12">
    <source>
        <dbReference type="PIRSR" id="PIRSR602401-1"/>
    </source>
</evidence>
<dbReference type="EMBL" id="AHHD01000438">
    <property type="protein sequence ID" value="EKG12713.1"/>
    <property type="molecule type" value="Genomic_DNA"/>
</dbReference>
<dbReference type="InterPro" id="IPR017972">
    <property type="entry name" value="Cyt_P450_CS"/>
</dbReference>
<evidence type="ECO:0000313" key="15">
    <source>
        <dbReference type="EMBL" id="EKG12713.1"/>
    </source>
</evidence>
<dbReference type="GO" id="GO:0020037">
    <property type="term" value="F:heme binding"/>
    <property type="evidence" value="ECO:0007669"/>
    <property type="project" value="InterPro"/>
</dbReference>
<dbReference type="CDD" id="cd11062">
    <property type="entry name" value="CYP58-like"/>
    <property type="match status" value="1"/>
</dbReference>
<feature type="binding site" description="axial binding residue" evidence="12">
    <location>
        <position position="464"/>
    </location>
    <ligand>
        <name>heme</name>
        <dbReference type="ChEBI" id="CHEBI:30413"/>
    </ligand>
    <ligandPart>
        <name>Fe</name>
        <dbReference type="ChEBI" id="CHEBI:18248"/>
    </ligandPart>
</feature>
<keyword evidence="7 14" id="KW-1133">Transmembrane helix</keyword>
<dbReference type="Proteomes" id="UP000007129">
    <property type="component" value="Unassembled WGS sequence"/>
</dbReference>
<keyword evidence="11 14" id="KW-0472">Membrane</keyword>
<evidence type="ECO:0000256" key="3">
    <source>
        <dbReference type="ARBA" id="ARBA00010617"/>
    </source>
</evidence>
<keyword evidence="8 13" id="KW-0560">Oxidoreductase</keyword>
<dbReference type="eggNOG" id="KOG0158">
    <property type="taxonomic scope" value="Eukaryota"/>
</dbReference>
<dbReference type="FunFam" id="1.10.630.10:FF:000069">
    <property type="entry name" value="Cytochrome P450, putative (Eurofung)"/>
    <property type="match status" value="1"/>
</dbReference>
<dbReference type="GO" id="GO:0005506">
    <property type="term" value="F:iron ion binding"/>
    <property type="evidence" value="ECO:0007669"/>
    <property type="project" value="InterPro"/>
</dbReference>
<dbReference type="Gene3D" id="1.10.630.10">
    <property type="entry name" value="Cytochrome P450"/>
    <property type="match status" value="1"/>
</dbReference>
<evidence type="ECO:0000256" key="5">
    <source>
        <dbReference type="ARBA" id="ARBA00022692"/>
    </source>
</evidence>
<dbReference type="PRINTS" id="PR00463">
    <property type="entry name" value="EP450I"/>
</dbReference>
<evidence type="ECO:0000256" key="14">
    <source>
        <dbReference type="SAM" id="Phobius"/>
    </source>
</evidence>
<dbReference type="SUPFAM" id="SSF48264">
    <property type="entry name" value="Cytochrome P450"/>
    <property type="match status" value="1"/>
</dbReference>
<evidence type="ECO:0000256" key="10">
    <source>
        <dbReference type="ARBA" id="ARBA00023033"/>
    </source>
</evidence>
<reference evidence="15 16" key="1">
    <citation type="journal article" date="2012" name="BMC Genomics">
        <title>Tools to kill: Genome of one of the most destructive plant pathogenic fungi Macrophomina phaseolina.</title>
        <authorList>
            <person name="Islam M.S."/>
            <person name="Haque M.S."/>
            <person name="Islam M.M."/>
            <person name="Emdad E.M."/>
            <person name="Halim A."/>
            <person name="Hossen Q.M.M."/>
            <person name="Hossain M.Z."/>
            <person name="Ahmed B."/>
            <person name="Rahim S."/>
            <person name="Rahman M.S."/>
            <person name="Alam M.M."/>
            <person name="Hou S."/>
            <person name="Wan X."/>
            <person name="Saito J.A."/>
            <person name="Alam M."/>
        </authorList>
    </citation>
    <scope>NUCLEOTIDE SEQUENCE [LARGE SCALE GENOMIC DNA]</scope>
    <source>
        <strain evidence="15 16">MS6</strain>
    </source>
</reference>
<dbReference type="STRING" id="1126212.K2RDQ6"/>
<dbReference type="PROSITE" id="PS00086">
    <property type="entry name" value="CYTOCHROME_P450"/>
    <property type="match status" value="1"/>
</dbReference>
<evidence type="ECO:0000256" key="9">
    <source>
        <dbReference type="ARBA" id="ARBA00023004"/>
    </source>
</evidence>
<dbReference type="InterPro" id="IPR036396">
    <property type="entry name" value="Cyt_P450_sf"/>
</dbReference>
<evidence type="ECO:0000256" key="4">
    <source>
        <dbReference type="ARBA" id="ARBA00022617"/>
    </source>
</evidence>
<keyword evidence="6 12" id="KW-0479">Metal-binding</keyword>
<keyword evidence="10 13" id="KW-0503">Monooxygenase</keyword>
<evidence type="ECO:0000256" key="1">
    <source>
        <dbReference type="ARBA" id="ARBA00001971"/>
    </source>
</evidence>
<comment type="caution">
    <text evidence="15">The sequence shown here is derived from an EMBL/GenBank/DDBJ whole genome shotgun (WGS) entry which is preliminary data.</text>
</comment>
<keyword evidence="4 12" id="KW-0349">Heme</keyword>
<evidence type="ECO:0000256" key="7">
    <source>
        <dbReference type="ARBA" id="ARBA00022989"/>
    </source>
</evidence>
<dbReference type="GO" id="GO:0016020">
    <property type="term" value="C:membrane"/>
    <property type="evidence" value="ECO:0007669"/>
    <property type="project" value="UniProtKB-SubCell"/>
</dbReference>
<evidence type="ECO:0000313" key="16">
    <source>
        <dbReference type="Proteomes" id="UP000007129"/>
    </source>
</evidence>
<dbReference type="GO" id="GO:0016705">
    <property type="term" value="F:oxidoreductase activity, acting on paired donors, with incorporation or reduction of molecular oxygen"/>
    <property type="evidence" value="ECO:0007669"/>
    <property type="project" value="InterPro"/>
</dbReference>
<proteinExistence type="inferred from homology"/>
<comment type="similarity">
    <text evidence="3 13">Belongs to the cytochrome P450 family.</text>
</comment>
<dbReference type="OrthoDB" id="3945418at2759"/>
<dbReference type="Pfam" id="PF00067">
    <property type="entry name" value="p450"/>
    <property type="match status" value="1"/>
</dbReference>
<dbReference type="PANTHER" id="PTHR24305:SF157">
    <property type="entry name" value="N-ACETYLTRYPTOPHAN 6-HYDROXYLASE IVOC-RELATED"/>
    <property type="match status" value="1"/>
</dbReference>
<keyword evidence="5 14" id="KW-0812">Transmembrane</keyword>
<dbReference type="PRINTS" id="PR00385">
    <property type="entry name" value="P450"/>
</dbReference>
<name>K2RDQ6_MACPH</name>
<dbReference type="InterPro" id="IPR002401">
    <property type="entry name" value="Cyt_P450_E_grp-I"/>
</dbReference>
<dbReference type="HOGENOM" id="CLU_001570_14_4_1"/>
<dbReference type="AlphaFoldDB" id="K2RDQ6"/>
<dbReference type="VEuPathDB" id="FungiDB:MPH_10162"/>
<dbReference type="InParanoid" id="K2RDQ6"/>
<dbReference type="InterPro" id="IPR001128">
    <property type="entry name" value="Cyt_P450"/>
</dbReference>
<sequence>MAILQDTLALVAQHPVLALLLFLLTYGLALVAYRLFLHPLAHFPGPKLAAATLWYEFYHDVVRNGQYTFEIRRMHEIYGPIVRISPHELHVNDPSYVDKLYVAGGKKRHKYEYFVRQFGIPDSCFSTVDHDLHRLRRGAMNRFFSKASVTRLEPLIRDTVAKLCAQIETYAGTGEPAKLNSAFSCMTTDIVTEYAFARSYNFLSAREFEPNFHKAITAGSDMGPLIKQLPWVLSLMRCLPRQAVARLNPAMAVYLNFQQDMRKQIAEIQSKPVSERKGGRTDATIFHELLEGNLPDREKTLERLWQEGQIIVGAGTETTAWTLSATIFYLLWEPATMERLCKELEGAMPDPVELPSLQRLEQLPYLSAVISEGLRLSYGVATRLQRVCDEPLAFASGTGPTGQAPGTTAYTVPAGTPVGMSCPLVHMNADLFPEPECFKPERWIGAPASLGGYILAFSKGSRQCVGINLAFAELYYGIAAVVRRFGHRLELFKTDLTDVDMLHDLFVPTPKLDTQGVRVLVR</sequence>
<keyword evidence="9 12" id="KW-0408">Iron</keyword>
<evidence type="ECO:0000256" key="2">
    <source>
        <dbReference type="ARBA" id="ARBA00004167"/>
    </source>
</evidence>
<accession>K2RDQ6</accession>
<protein>
    <submittedName>
        <fullName evidence="15">Cytochrome P450</fullName>
    </submittedName>
</protein>
<evidence type="ECO:0000256" key="8">
    <source>
        <dbReference type="ARBA" id="ARBA00023002"/>
    </source>
</evidence>
<comment type="cofactor">
    <cofactor evidence="1 12">
        <name>heme</name>
        <dbReference type="ChEBI" id="CHEBI:30413"/>
    </cofactor>
</comment>
<feature type="transmembrane region" description="Helical" evidence="14">
    <location>
        <begin position="16"/>
        <end position="37"/>
    </location>
</feature>
<dbReference type="GO" id="GO:0004497">
    <property type="term" value="F:monooxygenase activity"/>
    <property type="evidence" value="ECO:0007669"/>
    <property type="project" value="UniProtKB-KW"/>
</dbReference>
<organism evidence="15 16">
    <name type="scientific">Macrophomina phaseolina (strain MS6)</name>
    <name type="common">Charcoal rot fungus</name>
    <dbReference type="NCBI Taxonomy" id="1126212"/>
    <lineage>
        <taxon>Eukaryota</taxon>
        <taxon>Fungi</taxon>
        <taxon>Dikarya</taxon>
        <taxon>Ascomycota</taxon>
        <taxon>Pezizomycotina</taxon>
        <taxon>Dothideomycetes</taxon>
        <taxon>Dothideomycetes incertae sedis</taxon>
        <taxon>Botryosphaeriales</taxon>
        <taxon>Botryosphaeriaceae</taxon>
        <taxon>Macrophomina</taxon>
    </lineage>
</organism>
<dbReference type="InterPro" id="IPR050121">
    <property type="entry name" value="Cytochrome_P450_monoxygenase"/>
</dbReference>
<gene>
    <name evidence="15" type="ORF">MPH_10162</name>
</gene>
<comment type="subcellular location">
    <subcellularLocation>
        <location evidence="2">Membrane</location>
        <topology evidence="2">Single-pass membrane protein</topology>
    </subcellularLocation>
</comment>
<dbReference type="PANTHER" id="PTHR24305">
    <property type="entry name" value="CYTOCHROME P450"/>
    <property type="match status" value="1"/>
</dbReference>
<evidence type="ECO:0000256" key="6">
    <source>
        <dbReference type="ARBA" id="ARBA00022723"/>
    </source>
</evidence>
<evidence type="ECO:0000256" key="11">
    <source>
        <dbReference type="ARBA" id="ARBA00023136"/>
    </source>
</evidence>